<dbReference type="AlphaFoldDB" id="A0AAV4GUZ4"/>
<evidence type="ECO:0000313" key="1">
    <source>
        <dbReference type="EMBL" id="GFR89712.1"/>
    </source>
</evidence>
<protein>
    <recommendedName>
        <fullName evidence="3">Phosphoribosyltransferase domain-containing protein</fullName>
    </recommendedName>
</protein>
<evidence type="ECO:0000313" key="2">
    <source>
        <dbReference type="Proteomes" id="UP000762676"/>
    </source>
</evidence>
<keyword evidence="2" id="KW-1185">Reference proteome</keyword>
<name>A0AAV4GUZ4_9GAST</name>
<dbReference type="EMBL" id="BMAT01005247">
    <property type="protein sequence ID" value="GFR89712.1"/>
    <property type="molecule type" value="Genomic_DNA"/>
</dbReference>
<accession>A0AAV4GUZ4</accession>
<comment type="caution">
    <text evidence="1">The sequence shown here is derived from an EMBL/GenBank/DDBJ whole genome shotgun (WGS) entry which is preliminary data.</text>
</comment>
<evidence type="ECO:0008006" key="3">
    <source>
        <dbReference type="Google" id="ProtNLM"/>
    </source>
</evidence>
<dbReference type="Proteomes" id="UP000762676">
    <property type="component" value="Unassembled WGS sequence"/>
</dbReference>
<reference evidence="1 2" key="1">
    <citation type="journal article" date="2021" name="Elife">
        <title>Chloroplast acquisition without the gene transfer in kleptoplastic sea slugs, Plakobranchus ocellatus.</title>
        <authorList>
            <person name="Maeda T."/>
            <person name="Takahashi S."/>
            <person name="Yoshida T."/>
            <person name="Shimamura S."/>
            <person name="Takaki Y."/>
            <person name="Nagai Y."/>
            <person name="Toyoda A."/>
            <person name="Suzuki Y."/>
            <person name="Arimoto A."/>
            <person name="Ishii H."/>
            <person name="Satoh N."/>
            <person name="Nishiyama T."/>
            <person name="Hasebe M."/>
            <person name="Maruyama T."/>
            <person name="Minagawa J."/>
            <person name="Obokata J."/>
            <person name="Shigenobu S."/>
        </authorList>
    </citation>
    <scope>NUCLEOTIDE SEQUENCE [LARGE SCALE GENOMIC DNA]</scope>
</reference>
<organism evidence="1 2">
    <name type="scientific">Elysia marginata</name>
    <dbReference type="NCBI Taxonomy" id="1093978"/>
    <lineage>
        <taxon>Eukaryota</taxon>
        <taxon>Metazoa</taxon>
        <taxon>Spiralia</taxon>
        <taxon>Lophotrochozoa</taxon>
        <taxon>Mollusca</taxon>
        <taxon>Gastropoda</taxon>
        <taxon>Heterobranchia</taxon>
        <taxon>Euthyneura</taxon>
        <taxon>Panpulmonata</taxon>
        <taxon>Sacoglossa</taxon>
        <taxon>Placobranchoidea</taxon>
        <taxon>Plakobranchidae</taxon>
        <taxon>Elysia</taxon>
    </lineage>
</organism>
<proteinExistence type="predicted"/>
<sequence length="120" mass="13865">MIEVSIRSARLATTRPKHVQARLWTRFVSRGLQLPVVQLVSFLKSSTGHQVICQSVRCYWVLTSWTLDKQAGRATWAADTRPTVNCKQMYRRTLRQGDILSKHKIIILDDRKVLGEMPFL</sequence>
<gene>
    <name evidence="1" type="ORF">ElyMa_002549200</name>
</gene>